<dbReference type="RefSeq" id="WP_090609467.1">
    <property type="nucleotide sequence ID" value="NZ_FNZR01000020.1"/>
</dbReference>
<protein>
    <submittedName>
        <fullName evidence="1">Uncharacterized protein</fullName>
    </submittedName>
</protein>
<name>A0A1H7UNP0_9SPHI</name>
<dbReference type="EMBL" id="FNZR01000020">
    <property type="protein sequence ID" value="SEL98640.1"/>
    <property type="molecule type" value="Genomic_DNA"/>
</dbReference>
<dbReference type="STRING" id="332977.SAMN05421740_1206"/>
<dbReference type="AlphaFoldDB" id="A0A1H7UNP0"/>
<evidence type="ECO:0000313" key="2">
    <source>
        <dbReference type="Proteomes" id="UP000198916"/>
    </source>
</evidence>
<accession>A0A1H7UNP0</accession>
<keyword evidence="2" id="KW-1185">Reference proteome</keyword>
<dbReference type="Proteomes" id="UP000198916">
    <property type="component" value="Unassembled WGS sequence"/>
</dbReference>
<evidence type="ECO:0000313" key="1">
    <source>
        <dbReference type="EMBL" id="SEL98640.1"/>
    </source>
</evidence>
<dbReference type="OrthoDB" id="1494631at2"/>
<reference evidence="2" key="1">
    <citation type="submission" date="2016-10" db="EMBL/GenBank/DDBJ databases">
        <authorList>
            <person name="Varghese N."/>
            <person name="Submissions S."/>
        </authorList>
    </citation>
    <scope>NUCLEOTIDE SEQUENCE [LARGE SCALE GENOMIC DNA]</scope>
    <source>
        <strain evidence="2">Jip14</strain>
    </source>
</reference>
<gene>
    <name evidence="1" type="ORF">SAMN05421740_1206</name>
</gene>
<organism evidence="1 2">
    <name type="scientific">Parapedobacter koreensis</name>
    <dbReference type="NCBI Taxonomy" id="332977"/>
    <lineage>
        <taxon>Bacteria</taxon>
        <taxon>Pseudomonadati</taxon>
        <taxon>Bacteroidota</taxon>
        <taxon>Sphingobacteriia</taxon>
        <taxon>Sphingobacteriales</taxon>
        <taxon>Sphingobacteriaceae</taxon>
        <taxon>Parapedobacter</taxon>
    </lineage>
</organism>
<sequence>MENRIKIALEFLKDGQSFTVGDLRLSMSSSNLLTVAGWSQYLNFSNLTKANSLSELTEIKNIFSDMIAGSDNLKRFVANKSIEYILCYDDGGKASIDICSELDGVVNWKVEL</sequence>
<proteinExistence type="predicted"/>